<reference evidence="2 3" key="1">
    <citation type="submission" date="2019-10" db="EMBL/GenBank/DDBJ databases">
        <title>Bacillus aerolatum sp. nov., isolated from bioaerosol of sport playgrounds.</title>
        <authorList>
            <person name="Chen P."/>
            <person name="Zhang G."/>
        </authorList>
    </citation>
    <scope>NUCLEOTIDE SEQUENCE [LARGE SCALE GENOMIC DNA]</scope>
    <source>
        <strain evidence="2 3">CX253</strain>
    </source>
</reference>
<accession>A0A6I1G0B0</accession>
<dbReference type="RefSeq" id="WP_152149582.1">
    <property type="nucleotide sequence ID" value="NZ_WEIO01000001.1"/>
</dbReference>
<proteinExistence type="predicted"/>
<evidence type="ECO:0000313" key="3">
    <source>
        <dbReference type="Proteomes" id="UP000429595"/>
    </source>
</evidence>
<feature type="transmembrane region" description="Helical" evidence="1">
    <location>
        <begin position="50"/>
        <end position="69"/>
    </location>
</feature>
<dbReference type="EMBL" id="WEIO01000001">
    <property type="protein sequence ID" value="KAB7709056.1"/>
    <property type="molecule type" value="Genomic_DNA"/>
</dbReference>
<organism evidence="2 3">
    <name type="scientific">Bacillus aerolatus</name>
    <dbReference type="NCBI Taxonomy" id="2653354"/>
    <lineage>
        <taxon>Bacteria</taxon>
        <taxon>Bacillati</taxon>
        <taxon>Bacillota</taxon>
        <taxon>Bacilli</taxon>
        <taxon>Bacillales</taxon>
        <taxon>Bacillaceae</taxon>
        <taxon>Bacillus</taxon>
    </lineage>
</organism>
<dbReference type="Proteomes" id="UP000429595">
    <property type="component" value="Unassembled WGS sequence"/>
</dbReference>
<keyword evidence="1" id="KW-0472">Membrane</keyword>
<name>A0A6I1G0B0_9BACI</name>
<sequence>MKKLKSIIFYILSLIAIVILTMGIYILIVAIQEKLFVPPEYMMWAFKYPASRLVFIYELYLFGGLFYIFHKGFRKTLNSLFKKHRKQILSTFITFNIVLIYIITSAVTIITNNKIIDYSFLSPQGREYSYNDVVKVNTGVYGKKLYLPFTHSKGDFFYIIELDDGSKIDLAEVGGVKNDEHEYFIIEELDIQFVNMDIPKVSSMENFEYSTEHLDKIYTDKIRNILENTN</sequence>
<feature type="transmembrane region" description="Helical" evidence="1">
    <location>
        <begin position="89"/>
        <end position="110"/>
    </location>
</feature>
<evidence type="ECO:0000313" key="2">
    <source>
        <dbReference type="EMBL" id="KAB7709056.1"/>
    </source>
</evidence>
<comment type="caution">
    <text evidence="2">The sequence shown here is derived from an EMBL/GenBank/DDBJ whole genome shotgun (WGS) entry which is preliminary data.</text>
</comment>
<dbReference type="AlphaFoldDB" id="A0A6I1G0B0"/>
<feature type="transmembrane region" description="Helical" evidence="1">
    <location>
        <begin position="7"/>
        <end position="30"/>
    </location>
</feature>
<keyword evidence="3" id="KW-1185">Reference proteome</keyword>
<gene>
    <name evidence="2" type="ORF">F9802_02705</name>
</gene>
<keyword evidence="1" id="KW-0812">Transmembrane</keyword>
<protein>
    <submittedName>
        <fullName evidence="2">Uncharacterized protein</fullName>
    </submittedName>
</protein>
<evidence type="ECO:0000256" key="1">
    <source>
        <dbReference type="SAM" id="Phobius"/>
    </source>
</evidence>
<keyword evidence="1" id="KW-1133">Transmembrane helix</keyword>